<keyword evidence="3 5" id="KW-1133">Transmembrane helix</keyword>
<dbReference type="InterPro" id="IPR007016">
    <property type="entry name" value="O-antigen_ligase-rel_domated"/>
</dbReference>
<keyword evidence="2 5" id="KW-0812">Transmembrane</keyword>
<evidence type="ECO:0000313" key="8">
    <source>
        <dbReference type="Proteomes" id="UP001148313"/>
    </source>
</evidence>
<protein>
    <submittedName>
        <fullName evidence="7">O-antigen ligase family protein</fullName>
    </submittedName>
</protein>
<feature type="transmembrane region" description="Helical" evidence="5">
    <location>
        <begin position="40"/>
        <end position="56"/>
    </location>
</feature>
<dbReference type="PANTHER" id="PTHR37422">
    <property type="entry name" value="TEICHURONIC ACID BIOSYNTHESIS PROTEIN TUAE"/>
    <property type="match status" value="1"/>
</dbReference>
<keyword evidence="7" id="KW-0436">Ligase</keyword>
<dbReference type="RefSeq" id="WP_271090652.1">
    <property type="nucleotide sequence ID" value="NZ_JAPJZH010000009.1"/>
</dbReference>
<dbReference type="PANTHER" id="PTHR37422:SF21">
    <property type="entry name" value="EXOQ-LIKE PROTEIN"/>
    <property type="match status" value="1"/>
</dbReference>
<evidence type="ECO:0000313" key="7">
    <source>
        <dbReference type="EMBL" id="MDA4846860.1"/>
    </source>
</evidence>
<feature type="transmembrane region" description="Helical" evidence="5">
    <location>
        <begin position="240"/>
        <end position="260"/>
    </location>
</feature>
<sequence length="410" mass="45896">MSDAALDTRTDPAALAVIAKFSLALGAFLSGFVIYEPAPYEIYMVALIAIWFIFGLRLSRNGAILLAILMCFNIGGLISLTVLDELTPKLKLYMAVSVFLALSSVFFAAVIEADGKRLKVIFSAYLIGALLTGMLGILGYFQLLPNSELFLRYGRAKGAFQDPNVFGPFLVLPACFLMHQVLKGGFAASIPRIVALVVLTLAVFLAFSRAAWGLFAFSMLAMVFLMLLKERSNVFRMRILFLGAFGFVSLAAVLMIALQFEQVSELFTTRAQLIQEYDSGQFGRFNRYRLGLGVALLHPFGIGPLEFGKMFGEDTHNIWLKALLDYGWLGFIAYLTLIVWTLGAGFKCLLRDRPWQPYFLCAYVVFVGHILISTFIDTDHWRHFYILLGILWGCMGLEYQYMRRHRLGSS</sequence>
<gene>
    <name evidence="7" type="ORF">OOZ53_15980</name>
</gene>
<accession>A0ABT4VQ71</accession>
<feature type="transmembrane region" description="Helical" evidence="5">
    <location>
        <begin position="358"/>
        <end position="376"/>
    </location>
</feature>
<feature type="transmembrane region" description="Helical" evidence="5">
    <location>
        <begin position="12"/>
        <end position="34"/>
    </location>
</feature>
<feature type="transmembrane region" description="Helical" evidence="5">
    <location>
        <begin position="63"/>
        <end position="80"/>
    </location>
</feature>
<dbReference type="Proteomes" id="UP001148313">
    <property type="component" value="Unassembled WGS sequence"/>
</dbReference>
<dbReference type="InterPro" id="IPR051533">
    <property type="entry name" value="WaaL-like"/>
</dbReference>
<feature type="transmembrane region" description="Helical" evidence="5">
    <location>
        <begin position="382"/>
        <end position="401"/>
    </location>
</feature>
<evidence type="ECO:0000256" key="2">
    <source>
        <dbReference type="ARBA" id="ARBA00022692"/>
    </source>
</evidence>
<keyword evidence="4 5" id="KW-0472">Membrane</keyword>
<feature type="transmembrane region" description="Helical" evidence="5">
    <location>
        <begin position="123"/>
        <end position="145"/>
    </location>
</feature>
<evidence type="ECO:0000256" key="1">
    <source>
        <dbReference type="ARBA" id="ARBA00004141"/>
    </source>
</evidence>
<evidence type="ECO:0000256" key="3">
    <source>
        <dbReference type="ARBA" id="ARBA00022989"/>
    </source>
</evidence>
<feature type="transmembrane region" description="Helical" evidence="5">
    <location>
        <begin position="165"/>
        <end position="182"/>
    </location>
</feature>
<proteinExistence type="predicted"/>
<comment type="caution">
    <text evidence="7">The sequence shown here is derived from an EMBL/GenBank/DDBJ whole genome shotgun (WGS) entry which is preliminary data.</text>
</comment>
<feature type="transmembrane region" description="Helical" evidence="5">
    <location>
        <begin position="189"/>
        <end position="206"/>
    </location>
</feature>
<evidence type="ECO:0000259" key="6">
    <source>
        <dbReference type="Pfam" id="PF04932"/>
    </source>
</evidence>
<feature type="domain" description="O-antigen ligase-related" evidence="6">
    <location>
        <begin position="195"/>
        <end position="335"/>
    </location>
</feature>
<feature type="transmembrane region" description="Helical" evidence="5">
    <location>
        <begin position="326"/>
        <end position="346"/>
    </location>
</feature>
<dbReference type="EMBL" id="JAPJZH010000009">
    <property type="protein sequence ID" value="MDA4846860.1"/>
    <property type="molecule type" value="Genomic_DNA"/>
</dbReference>
<feature type="transmembrane region" description="Helical" evidence="5">
    <location>
        <begin position="212"/>
        <end position="228"/>
    </location>
</feature>
<evidence type="ECO:0000256" key="5">
    <source>
        <dbReference type="SAM" id="Phobius"/>
    </source>
</evidence>
<organism evidence="7 8">
    <name type="scientific">Hoeflea poritis</name>
    <dbReference type="NCBI Taxonomy" id="2993659"/>
    <lineage>
        <taxon>Bacteria</taxon>
        <taxon>Pseudomonadati</taxon>
        <taxon>Pseudomonadota</taxon>
        <taxon>Alphaproteobacteria</taxon>
        <taxon>Hyphomicrobiales</taxon>
        <taxon>Rhizobiaceae</taxon>
        <taxon>Hoeflea</taxon>
    </lineage>
</organism>
<comment type="subcellular location">
    <subcellularLocation>
        <location evidence="1">Membrane</location>
        <topology evidence="1">Multi-pass membrane protein</topology>
    </subcellularLocation>
</comment>
<evidence type="ECO:0000256" key="4">
    <source>
        <dbReference type="ARBA" id="ARBA00023136"/>
    </source>
</evidence>
<reference evidence="7" key="1">
    <citation type="submission" date="2022-11" db="EMBL/GenBank/DDBJ databases">
        <title>Hoeflea poritis sp. nov., isolated from scleractinian coral Porites lutea.</title>
        <authorList>
            <person name="Zhang G."/>
            <person name="Wei Q."/>
            <person name="Cai L."/>
        </authorList>
    </citation>
    <scope>NUCLEOTIDE SEQUENCE</scope>
    <source>
        <strain evidence="7">E7-10</strain>
    </source>
</reference>
<keyword evidence="8" id="KW-1185">Reference proteome</keyword>
<name>A0ABT4VQ71_9HYPH</name>
<dbReference type="Pfam" id="PF04932">
    <property type="entry name" value="Wzy_C"/>
    <property type="match status" value="1"/>
</dbReference>
<dbReference type="GO" id="GO:0016874">
    <property type="term" value="F:ligase activity"/>
    <property type="evidence" value="ECO:0007669"/>
    <property type="project" value="UniProtKB-KW"/>
</dbReference>
<feature type="transmembrane region" description="Helical" evidence="5">
    <location>
        <begin position="92"/>
        <end position="111"/>
    </location>
</feature>